<dbReference type="Proteomes" id="UP000233837">
    <property type="component" value="Unassembled WGS sequence"/>
</dbReference>
<evidence type="ECO:0000313" key="2">
    <source>
        <dbReference type="Proteomes" id="UP000233837"/>
    </source>
</evidence>
<name>A0A2I0VAK7_9ASPA</name>
<dbReference type="PANTHER" id="PTHR38926">
    <property type="entry name" value="F-BOX DOMAIN CONTAINING PROTEIN, EXPRESSED"/>
    <property type="match status" value="1"/>
</dbReference>
<dbReference type="PANTHER" id="PTHR38926:SF81">
    <property type="entry name" value="F-BOX DOMAIN-CONTAINING PROTEIN"/>
    <property type="match status" value="1"/>
</dbReference>
<dbReference type="AlphaFoldDB" id="A0A2I0VAK7"/>
<dbReference type="InterPro" id="IPR036047">
    <property type="entry name" value="F-box-like_dom_sf"/>
</dbReference>
<dbReference type="InterPro" id="IPR001611">
    <property type="entry name" value="Leu-rich_rpt"/>
</dbReference>
<reference evidence="1 2" key="2">
    <citation type="journal article" date="2017" name="Nature">
        <title>The Apostasia genome and the evolution of orchids.</title>
        <authorList>
            <person name="Zhang G.Q."/>
            <person name="Liu K.W."/>
            <person name="Li Z."/>
            <person name="Lohaus R."/>
            <person name="Hsiao Y.Y."/>
            <person name="Niu S.C."/>
            <person name="Wang J.Y."/>
            <person name="Lin Y.C."/>
            <person name="Xu Q."/>
            <person name="Chen L.J."/>
            <person name="Yoshida K."/>
            <person name="Fujiwara S."/>
            <person name="Wang Z.W."/>
            <person name="Zhang Y.Q."/>
            <person name="Mitsuda N."/>
            <person name="Wang M."/>
            <person name="Liu G.H."/>
            <person name="Pecoraro L."/>
            <person name="Huang H.X."/>
            <person name="Xiao X.J."/>
            <person name="Lin M."/>
            <person name="Wu X.Y."/>
            <person name="Wu W.L."/>
            <person name="Chen Y.Y."/>
            <person name="Chang S.B."/>
            <person name="Sakamoto S."/>
            <person name="Ohme-Takagi M."/>
            <person name="Yagi M."/>
            <person name="Zeng S.J."/>
            <person name="Shen C.Y."/>
            <person name="Yeh C.M."/>
            <person name="Luo Y.B."/>
            <person name="Tsai W.C."/>
            <person name="Van de Peer Y."/>
            <person name="Liu Z.J."/>
        </authorList>
    </citation>
    <scope>NUCLEOTIDE SEQUENCE [LARGE SCALE GENOMIC DNA]</scope>
    <source>
        <tissue evidence="1">The whole plant</tissue>
    </source>
</reference>
<accession>A0A2I0VAK7</accession>
<reference evidence="1 2" key="1">
    <citation type="journal article" date="2016" name="Sci. Rep.">
        <title>The Dendrobium catenatum Lindl. genome sequence provides insights into polysaccharide synthase, floral development and adaptive evolution.</title>
        <authorList>
            <person name="Zhang G.Q."/>
            <person name="Xu Q."/>
            <person name="Bian C."/>
            <person name="Tsai W.C."/>
            <person name="Yeh C.M."/>
            <person name="Liu K.W."/>
            <person name="Yoshida K."/>
            <person name="Zhang L.S."/>
            <person name="Chang S.B."/>
            <person name="Chen F."/>
            <person name="Shi Y."/>
            <person name="Su Y.Y."/>
            <person name="Zhang Y.Q."/>
            <person name="Chen L.J."/>
            <person name="Yin Y."/>
            <person name="Lin M."/>
            <person name="Huang H."/>
            <person name="Deng H."/>
            <person name="Wang Z.W."/>
            <person name="Zhu S.L."/>
            <person name="Zhao X."/>
            <person name="Deng C."/>
            <person name="Niu S.C."/>
            <person name="Huang J."/>
            <person name="Wang M."/>
            <person name="Liu G.H."/>
            <person name="Yang H.J."/>
            <person name="Xiao X.J."/>
            <person name="Hsiao Y.Y."/>
            <person name="Wu W.L."/>
            <person name="Chen Y.Y."/>
            <person name="Mitsuda N."/>
            <person name="Ohme-Takagi M."/>
            <person name="Luo Y.B."/>
            <person name="Van de Peer Y."/>
            <person name="Liu Z.J."/>
        </authorList>
    </citation>
    <scope>NUCLEOTIDE SEQUENCE [LARGE SCALE GENOMIC DNA]</scope>
    <source>
        <tissue evidence="1">The whole plant</tissue>
    </source>
</reference>
<organism evidence="1 2">
    <name type="scientific">Dendrobium catenatum</name>
    <dbReference type="NCBI Taxonomy" id="906689"/>
    <lineage>
        <taxon>Eukaryota</taxon>
        <taxon>Viridiplantae</taxon>
        <taxon>Streptophyta</taxon>
        <taxon>Embryophyta</taxon>
        <taxon>Tracheophyta</taxon>
        <taxon>Spermatophyta</taxon>
        <taxon>Magnoliopsida</taxon>
        <taxon>Liliopsida</taxon>
        <taxon>Asparagales</taxon>
        <taxon>Orchidaceae</taxon>
        <taxon>Epidendroideae</taxon>
        <taxon>Malaxideae</taxon>
        <taxon>Dendrobiinae</taxon>
        <taxon>Dendrobium</taxon>
    </lineage>
</organism>
<dbReference type="SUPFAM" id="SSF81383">
    <property type="entry name" value="F-box domain"/>
    <property type="match status" value="1"/>
</dbReference>
<dbReference type="EMBL" id="KZ503940">
    <property type="protein sequence ID" value="PKU60451.1"/>
    <property type="molecule type" value="Genomic_DNA"/>
</dbReference>
<dbReference type="Pfam" id="PF13516">
    <property type="entry name" value="LRR_6"/>
    <property type="match status" value="1"/>
</dbReference>
<dbReference type="InterPro" id="IPR032675">
    <property type="entry name" value="LRR_dom_sf"/>
</dbReference>
<dbReference type="Gene3D" id="1.20.1280.50">
    <property type="match status" value="1"/>
</dbReference>
<dbReference type="SUPFAM" id="SSF52047">
    <property type="entry name" value="RNI-like"/>
    <property type="match status" value="1"/>
</dbReference>
<gene>
    <name evidence="1" type="primary">FBW2</name>
    <name evidence="1" type="ORF">MA16_Dca027274</name>
</gene>
<proteinExistence type="predicted"/>
<dbReference type="Gene3D" id="3.80.10.10">
    <property type="entry name" value="Ribonuclease Inhibitor"/>
    <property type="match status" value="2"/>
</dbReference>
<keyword evidence="2" id="KW-1185">Reference proteome</keyword>
<evidence type="ECO:0000313" key="1">
    <source>
        <dbReference type="EMBL" id="PKU60451.1"/>
    </source>
</evidence>
<sequence length="314" mass="35604">MSSHGINDDNWRDWERLNHDILALIFKKIPSDEMARTISFICKSWQEVVAGPCCWTEINIEEWCRRVNHPDVIDAIVGNLVRRSRYMLRRLSAYRIQNWGFSLTASFGTNLNVLEIPMSEVNDSAIKKYSRSLTSLTTLDISYCNYITYKGIEILGNNCTSLISLKRNLTPVEFESTQNNEGAAQVNEREALAIANTMFELEQLELAYGRFSDYGLDAILSNCKALSFLDLSGCHVEPEQLEDGETYPSVEYAGMVEDLHDCSTILEQVEVEKIEVLGTKSAENKDPNSVNEELTLVDHLKCKEHEKSMEVLAG</sequence>
<protein>
    <submittedName>
        <fullName evidence="1">F-box protein FBW2</fullName>
    </submittedName>
</protein>